<organism evidence="1 2">
    <name type="scientific">Cephus cinctus</name>
    <name type="common">Wheat stem sawfly</name>
    <dbReference type="NCBI Taxonomy" id="211228"/>
    <lineage>
        <taxon>Eukaryota</taxon>
        <taxon>Metazoa</taxon>
        <taxon>Ecdysozoa</taxon>
        <taxon>Arthropoda</taxon>
        <taxon>Hexapoda</taxon>
        <taxon>Insecta</taxon>
        <taxon>Pterygota</taxon>
        <taxon>Neoptera</taxon>
        <taxon>Endopterygota</taxon>
        <taxon>Hymenoptera</taxon>
        <taxon>Cephoidea</taxon>
        <taxon>Cephidae</taxon>
        <taxon>Cephus</taxon>
    </lineage>
</organism>
<reference evidence="2" key="1">
    <citation type="submission" date="2025-08" db="UniProtKB">
        <authorList>
            <consortium name="RefSeq"/>
        </authorList>
    </citation>
    <scope>IDENTIFICATION</scope>
</reference>
<dbReference type="GeneID" id="112494229"/>
<accession>A0AAJ7W0G9</accession>
<dbReference type="KEGG" id="ccin:112494229"/>
<protein>
    <submittedName>
        <fullName evidence="2">Uncharacterized protein LOC112494229</fullName>
    </submittedName>
</protein>
<proteinExistence type="predicted"/>
<sequence length="91" mass="10415">MVKIQQSTGSALMSFGEAMSSILYETRTREAFILPDVTKQIKDLLGNTKTYTLLFENDLTEIIKETRTMEKISQNIKNQEATKDLQLARQN</sequence>
<evidence type="ECO:0000313" key="2">
    <source>
        <dbReference type="RefSeq" id="XP_024939964.1"/>
    </source>
</evidence>
<dbReference type="AlphaFoldDB" id="A0AAJ7W0G9"/>
<name>A0AAJ7W0G9_CEPCN</name>
<dbReference type="Proteomes" id="UP000694920">
    <property type="component" value="Unplaced"/>
</dbReference>
<keyword evidence="1" id="KW-1185">Reference proteome</keyword>
<evidence type="ECO:0000313" key="1">
    <source>
        <dbReference type="Proteomes" id="UP000694920"/>
    </source>
</evidence>
<gene>
    <name evidence="2" type="primary">LOC112494229</name>
</gene>
<dbReference type="RefSeq" id="XP_024939964.1">
    <property type="nucleotide sequence ID" value="XM_025084196.1"/>
</dbReference>